<name>L7W6X7_NONDD</name>
<evidence type="ECO:0000313" key="2">
    <source>
        <dbReference type="Proteomes" id="UP000011173"/>
    </source>
</evidence>
<reference evidence="1 2" key="1">
    <citation type="journal article" date="2013" name="Genome Biol. Evol.">
        <title>Genomic makeup of the marine flavobacterium Nonlabens (Donghaeana) dokdonensis DSW-6 and identification of a novel class of rhodopsins.</title>
        <authorList>
            <person name="Kwon S.K."/>
            <person name="Kim B.K."/>
            <person name="Song J.Y."/>
            <person name="Kwak M.J."/>
            <person name="Lee C.H."/>
            <person name="Yoon J.H."/>
            <person name="Oh T.K."/>
            <person name="Kim J.F."/>
        </authorList>
    </citation>
    <scope>NUCLEOTIDE SEQUENCE [LARGE SCALE GENOMIC DNA]</scope>
    <source>
        <strain evidence="2">DSM 17205 / KCTC 12402 / DSW-6</strain>
    </source>
</reference>
<dbReference type="AlphaFoldDB" id="L7W6X7"/>
<dbReference type="HOGENOM" id="CLU_3186464_0_0_10"/>
<dbReference type="Proteomes" id="UP000011173">
    <property type="component" value="Chromosome"/>
</dbReference>
<sequence length="46" mass="5282">MVEFIFVSPITSKAVINSCTNESVLVLDYWKRTGNDLESIWNFISN</sequence>
<dbReference type="EMBL" id="CP001397">
    <property type="protein sequence ID" value="AGC75947.1"/>
    <property type="molecule type" value="Genomic_DNA"/>
</dbReference>
<organism evidence="1 2">
    <name type="scientific">Nonlabens dokdonensis (strain DSM 17205 / KCTC 12402 / DSW-6)</name>
    <name type="common">Donghaeana dokdonensis</name>
    <dbReference type="NCBI Taxonomy" id="592029"/>
    <lineage>
        <taxon>Bacteria</taxon>
        <taxon>Pseudomonadati</taxon>
        <taxon>Bacteroidota</taxon>
        <taxon>Flavobacteriia</taxon>
        <taxon>Flavobacteriales</taxon>
        <taxon>Flavobacteriaceae</taxon>
        <taxon>Nonlabens</taxon>
    </lineage>
</organism>
<dbReference type="STRING" id="592029.DDD_0820"/>
<gene>
    <name evidence="1" type="ordered locus">DDD_0820</name>
</gene>
<proteinExistence type="predicted"/>
<dbReference type="KEGG" id="ndo:DDD_0820"/>
<accession>L7W6X7</accession>
<evidence type="ECO:0000313" key="1">
    <source>
        <dbReference type="EMBL" id="AGC75947.1"/>
    </source>
</evidence>
<protein>
    <submittedName>
        <fullName evidence="1">Uncharacterized protein</fullName>
    </submittedName>
</protein>